<dbReference type="EMBL" id="JBHTJR010000030">
    <property type="protein sequence ID" value="MFD0992660.1"/>
    <property type="molecule type" value="Genomic_DNA"/>
</dbReference>
<keyword evidence="1" id="KW-0472">Membrane</keyword>
<keyword evidence="3" id="KW-1185">Reference proteome</keyword>
<accession>A0ABW3JS33</accession>
<proteinExistence type="predicted"/>
<feature type="transmembrane region" description="Helical" evidence="1">
    <location>
        <begin position="191"/>
        <end position="212"/>
    </location>
</feature>
<sequence length="230" mass="27624">MKLTDTNITELYKFTRKHYVEHYDVQTELVDHLANDIEAIWEENPNLSFEKARDKSFKKFGVFGFMNVVEEKQKQLQKKYLKVILYFVKEWFKLPKLILTFLLIYVFYILQKIPNSYTIFVSIYIIIFTVELVIMFKTKISFNKKVKCTGKRWMLEDIIETQGYGNILFFSYYLFYFTLPKDFDKLSMLRSLFIAFGLTITIIVGYISLILIPKKSKKILEEQYPEYKLV</sequence>
<feature type="transmembrane region" description="Helical" evidence="1">
    <location>
        <begin position="117"/>
        <end position="136"/>
    </location>
</feature>
<protein>
    <submittedName>
        <fullName evidence="2">Uncharacterized protein</fullName>
    </submittedName>
</protein>
<organism evidence="2 3">
    <name type="scientific">Tenacibaculum geojense</name>
    <dbReference type="NCBI Taxonomy" id="915352"/>
    <lineage>
        <taxon>Bacteria</taxon>
        <taxon>Pseudomonadati</taxon>
        <taxon>Bacteroidota</taxon>
        <taxon>Flavobacteriia</taxon>
        <taxon>Flavobacteriales</taxon>
        <taxon>Flavobacteriaceae</taxon>
        <taxon>Tenacibaculum</taxon>
    </lineage>
</organism>
<gene>
    <name evidence="2" type="ORF">ACFQ1U_05545</name>
</gene>
<feature type="transmembrane region" description="Helical" evidence="1">
    <location>
        <begin position="94"/>
        <end position="111"/>
    </location>
</feature>
<comment type="caution">
    <text evidence="2">The sequence shown here is derived from an EMBL/GenBank/DDBJ whole genome shotgun (WGS) entry which is preliminary data.</text>
</comment>
<keyword evidence="1" id="KW-0812">Transmembrane</keyword>
<evidence type="ECO:0000313" key="3">
    <source>
        <dbReference type="Proteomes" id="UP001597062"/>
    </source>
</evidence>
<reference evidence="3" key="1">
    <citation type="journal article" date="2019" name="Int. J. Syst. Evol. Microbiol.">
        <title>The Global Catalogue of Microorganisms (GCM) 10K type strain sequencing project: providing services to taxonomists for standard genome sequencing and annotation.</title>
        <authorList>
            <consortium name="The Broad Institute Genomics Platform"/>
            <consortium name="The Broad Institute Genome Sequencing Center for Infectious Disease"/>
            <person name="Wu L."/>
            <person name="Ma J."/>
        </authorList>
    </citation>
    <scope>NUCLEOTIDE SEQUENCE [LARGE SCALE GENOMIC DNA]</scope>
    <source>
        <strain evidence="3">CCUG 60527</strain>
    </source>
</reference>
<dbReference type="RefSeq" id="WP_386106172.1">
    <property type="nucleotide sequence ID" value="NZ_JBHTJR010000030.1"/>
</dbReference>
<dbReference type="Proteomes" id="UP001597062">
    <property type="component" value="Unassembled WGS sequence"/>
</dbReference>
<feature type="transmembrane region" description="Helical" evidence="1">
    <location>
        <begin position="157"/>
        <end position="179"/>
    </location>
</feature>
<evidence type="ECO:0000313" key="2">
    <source>
        <dbReference type="EMBL" id="MFD0992660.1"/>
    </source>
</evidence>
<name>A0ABW3JS33_9FLAO</name>
<keyword evidence="1" id="KW-1133">Transmembrane helix</keyword>
<evidence type="ECO:0000256" key="1">
    <source>
        <dbReference type="SAM" id="Phobius"/>
    </source>
</evidence>